<reference evidence="2 3" key="1">
    <citation type="journal article" date="2016" name="Mol. Biol. Evol.">
        <title>Comparative Genomics of Early-Diverging Mushroom-Forming Fungi Provides Insights into the Origins of Lignocellulose Decay Capabilities.</title>
        <authorList>
            <person name="Nagy L.G."/>
            <person name="Riley R."/>
            <person name="Tritt A."/>
            <person name="Adam C."/>
            <person name="Daum C."/>
            <person name="Floudas D."/>
            <person name="Sun H."/>
            <person name="Yadav J.S."/>
            <person name="Pangilinan J."/>
            <person name="Larsson K.H."/>
            <person name="Matsuura K."/>
            <person name="Barry K."/>
            <person name="Labutti K."/>
            <person name="Kuo R."/>
            <person name="Ohm R.A."/>
            <person name="Bhattacharya S.S."/>
            <person name="Shirouzu T."/>
            <person name="Yoshinaga Y."/>
            <person name="Martin F.M."/>
            <person name="Grigoriev I.V."/>
            <person name="Hibbett D.S."/>
        </authorList>
    </citation>
    <scope>NUCLEOTIDE SEQUENCE [LARGE SCALE GENOMIC DNA]</scope>
    <source>
        <strain evidence="2 3">HHB12029</strain>
    </source>
</reference>
<evidence type="ECO:0000256" key="1">
    <source>
        <dbReference type="SAM" id="MobiDB-lite"/>
    </source>
</evidence>
<organism evidence="2 3">
    <name type="scientific">Exidia glandulosa HHB12029</name>
    <dbReference type="NCBI Taxonomy" id="1314781"/>
    <lineage>
        <taxon>Eukaryota</taxon>
        <taxon>Fungi</taxon>
        <taxon>Dikarya</taxon>
        <taxon>Basidiomycota</taxon>
        <taxon>Agaricomycotina</taxon>
        <taxon>Agaricomycetes</taxon>
        <taxon>Auriculariales</taxon>
        <taxon>Exidiaceae</taxon>
        <taxon>Exidia</taxon>
    </lineage>
</organism>
<proteinExistence type="predicted"/>
<evidence type="ECO:0000313" key="2">
    <source>
        <dbReference type="EMBL" id="KZV84786.1"/>
    </source>
</evidence>
<evidence type="ECO:0000313" key="3">
    <source>
        <dbReference type="Proteomes" id="UP000077266"/>
    </source>
</evidence>
<feature type="region of interest" description="Disordered" evidence="1">
    <location>
        <begin position="129"/>
        <end position="150"/>
    </location>
</feature>
<protein>
    <submittedName>
        <fullName evidence="2">Uncharacterized protein</fullName>
    </submittedName>
</protein>
<dbReference type="EMBL" id="KV426211">
    <property type="protein sequence ID" value="KZV84786.1"/>
    <property type="molecule type" value="Genomic_DNA"/>
</dbReference>
<keyword evidence="3" id="KW-1185">Reference proteome</keyword>
<dbReference type="InParanoid" id="A0A165DKR2"/>
<sequence length="239" mass="26328">MRTARVTPAGVVSIEIVVSMSPPALASFEPTMRAPAATRASRARRRLTDTYASSWRRALRPRPDIQSSRPALTSRPAQIPSPVRQRATRSSFAIGTPSSTSTQCASAARIGYDFLSVLAHLTFRRHSSVSTSRNRTTRAPVERSKHLRRSGPSDCFLPTAPCHVSRVKRQTCAAQTATTSRRASLGWLRDSSRRSAAHAQQVSGARAAAIQHPRQRRVRALCARRGYEMGRNVPRCRCT</sequence>
<name>A0A165DKR2_EXIGL</name>
<feature type="region of interest" description="Disordered" evidence="1">
    <location>
        <begin position="52"/>
        <end position="100"/>
    </location>
</feature>
<accession>A0A165DKR2</accession>
<feature type="compositionally biased region" description="Low complexity" evidence="1">
    <location>
        <begin position="129"/>
        <end position="138"/>
    </location>
</feature>
<gene>
    <name evidence="2" type="ORF">EXIGLDRAFT_278367</name>
</gene>
<dbReference type="AlphaFoldDB" id="A0A165DKR2"/>
<dbReference type="Proteomes" id="UP000077266">
    <property type="component" value="Unassembled WGS sequence"/>
</dbReference>
<feature type="region of interest" description="Disordered" evidence="1">
    <location>
        <begin position="189"/>
        <end position="211"/>
    </location>
</feature>
<feature type="compositionally biased region" description="Polar residues" evidence="1">
    <location>
        <begin position="88"/>
        <end position="100"/>
    </location>
</feature>